<dbReference type="Proteomes" id="UP001501772">
    <property type="component" value="Unassembled WGS sequence"/>
</dbReference>
<keyword evidence="1" id="KW-1133">Transmembrane helix</keyword>
<sequence length="85" mass="9267">MKKAIPLNELSVEELYKKKQSIKGALIGLGVVMIAAFAVLLYLVFTAKTPKVLAAIPISCLLALLPAFISLTQINTEIKNRASRR</sequence>
<evidence type="ECO:0000313" key="2">
    <source>
        <dbReference type="EMBL" id="GAA4198710.1"/>
    </source>
</evidence>
<dbReference type="RefSeq" id="WP_344849673.1">
    <property type="nucleotide sequence ID" value="NZ_BAABBY010000002.1"/>
</dbReference>
<comment type="caution">
    <text evidence="2">The sequence shown here is derived from an EMBL/GenBank/DDBJ whole genome shotgun (WGS) entry which is preliminary data.</text>
</comment>
<name>A0ABP8B6E2_9SPHI</name>
<keyword evidence="3" id="KW-1185">Reference proteome</keyword>
<evidence type="ECO:0008006" key="4">
    <source>
        <dbReference type="Google" id="ProtNLM"/>
    </source>
</evidence>
<accession>A0ABP8B6E2</accession>
<proteinExistence type="predicted"/>
<keyword evidence="1" id="KW-0812">Transmembrane</keyword>
<feature type="transmembrane region" description="Helical" evidence="1">
    <location>
        <begin position="25"/>
        <end position="45"/>
    </location>
</feature>
<keyword evidence="1" id="KW-0472">Membrane</keyword>
<organism evidence="2 3">
    <name type="scientific">Pedobacter jeongneungensis</name>
    <dbReference type="NCBI Taxonomy" id="947309"/>
    <lineage>
        <taxon>Bacteria</taxon>
        <taxon>Pseudomonadati</taxon>
        <taxon>Bacteroidota</taxon>
        <taxon>Sphingobacteriia</taxon>
        <taxon>Sphingobacteriales</taxon>
        <taxon>Sphingobacteriaceae</taxon>
        <taxon>Pedobacter</taxon>
    </lineage>
</organism>
<protein>
    <recommendedName>
        <fullName evidence="4">Redox-active disulfide protein 2</fullName>
    </recommendedName>
</protein>
<evidence type="ECO:0000313" key="3">
    <source>
        <dbReference type="Proteomes" id="UP001501772"/>
    </source>
</evidence>
<gene>
    <name evidence="2" type="ORF">GCM10022289_07880</name>
</gene>
<feature type="transmembrane region" description="Helical" evidence="1">
    <location>
        <begin position="51"/>
        <end position="71"/>
    </location>
</feature>
<reference evidence="3" key="1">
    <citation type="journal article" date="2019" name="Int. J. Syst. Evol. Microbiol.">
        <title>The Global Catalogue of Microorganisms (GCM) 10K type strain sequencing project: providing services to taxonomists for standard genome sequencing and annotation.</title>
        <authorList>
            <consortium name="The Broad Institute Genomics Platform"/>
            <consortium name="The Broad Institute Genome Sequencing Center for Infectious Disease"/>
            <person name="Wu L."/>
            <person name="Ma J."/>
        </authorList>
    </citation>
    <scope>NUCLEOTIDE SEQUENCE [LARGE SCALE GENOMIC DNA]</scope>
    <source>
        <strain evidence="3">JCM 17626</strain>
    </source>
</reference>
<dbReference type="EMBL" id="BAABBY010000002">
    <property type="protein sequence ID" value="GAA4198710.1"/>
    <property type="molecule type" value="Genomic_DNA"/>
</dbReference>
<evidence type="ECO:0000256" key="1">
    <source>
        <dbReference type="SAM" id="Phobius"/>
    </source>
</evidence>